<reference evidence="6 7" key="1">
    <citation type="submission" date="2019-02" db="EMBL/GenBank/DDBJ databases">
        <title>Genomic Encyclopedia of Archaeal and Bacterial Type Strains, Phase II (KMG-II): from individual species to whole genera.</title>
        <authorList>
            <person name="Goeker M."/>
        </authorList>
    </citation>
    <scope>NUCLEOTIDE SEQUENCE [LARGE SCALE GENOMIC DNA]</scope>
    <source>
        <strain evidence="6 7">DSM 18101</strain>
    </source>
</reference>
<dbReference type="InterPro" id="IPR023772">
    <property type="entry name" value="DNA-bd_HTH_TetR-type_CS"/>
</dbReference>
<dbReference type="GO" id="GO:0003677">
    <property type="term" value="F:DNA binding"/>
    <property type="evidence" value="ECO:0007669"/>
    <property type="project" value="UniProtKB-UniRule"/>
</dbReference>
<dbReference type="PANTHER" id="PTHR47506:SF7">
    <property type="entry name" value="TRANSCRIPTIONAL REGULATORY PROTEIN"/>
    <property type="match status" value="1"/>
</dbReference>
<dbReference type="SUPFAM" id="SSF48498">
    <property type="entry name" value="Tetracyclin repressor-like, C-terminal domain"/>
    <property type="match status" value="1"/>
</dbReference>
<sequence length="195" mass="21371">MKVSKQKMAEHREQIIEAAAKRFREKGFDGISVAELMKEVGLTHGGFYGHFTSKEELVSLASQRAMRSTSAKWATVIDEASGDPLAALAKDYLSTRHQEHPEAGCLFAALGGELGRQPVLVKQAVMEVQLQFLDILSRVVPGRTKAARRRKAIVVFAELIGGMILARSVPDPELSQEILKTMAAIIPYSVQEAIV</sequence>
<proteinExistence type="predicted"/>
<dbReference type="InterPro" id="IPR036271">
    <property type="entry name" value="Tet_transcr_reg_TetR-rel_C_sf"/>
</dbReference>
<dbReference type="InterPro" id="IPR009057">
    <property type="entry name" value="Homeodomain-like_sf"/>
</dbReference>
<dbReference type="EMBL" id="SHKW01000001">
    <property type="protein sequence ID" value="RZU43584.1"/>
    <property type="molecule type" value="Genomic_DNA"/>
</dbReference>
<keyword evidence="1" id="KW-0805">Transcription regulation</keyword>
<protein>
    <submittedName>
        <fullName evidence="6">TetR family transcriptional regulator</fullName>
    </submittedName>
</protein>
<dbReference type="AlphaFoldDB" id="A0A4Q7Z149"/>
<comment type="caution">
    <text evidence="6">The sequence shown here is derived from an EMBL/GenBank/DDBJ whole genome shotgun (WGS) entry which is preliminary data.</text>
</comment>
<dbReference type="PANTHER" id="PTHR47506">
    <property type="entry name" value="TRANSCRIPTIONAL REGULATORY PROTEIN"/>
    <property type="match status" value="1"/>
</dbReference>
<evidence type="ECO:0000313" key="7">
    <source>
        <dbReference type="Proteomes" id="UP000292958"/>
    </source>
</evidence>
<dbReference type="PROSITE" id="PS50977">
    <property type="entry name" value="HTH_TETR_2"/>
    <property type="match status" value="1"/>
</dbReference>
<keyword evidence="7" id="KW-1185">Reference proteome</keyword>
<keyword evidence="3" id="KW-0804">Transcription</keyword>
<dbReference type="RefSeq" id="WP_130422256.1">
    <property type="nucleotide sequence ID" value="NZ_SHKW01000001.1"/>
</dbReference>
<name>A0A4Q7Z149_9BACT</name>
<evidence type="ECO:0000256" key="1">
    <source>
        <dbReference type="ARBA" id="ARBA00023015"/>
    </source>
</evidence>
<keyword evidence="2 4" id="KW-0238">DNA-binding</keyword>
<evidence type="ECO:0000259" key="5">
    <source>
        <dbReference type="PROSITE" id="PS50977"/>
    </source>
</evidence>
<feature type="domain" description="HTH tetR-type" evidence="5">
    <location>
        <begin position="9"/>
        <end position="69"/>
    </location>
</feature>
<organism evidence="6 7">
    <name type="scientific">Edaphobacter modestus</name>
    <dbReference type="NCBI Taxonomy" id="388466"/>
    <lineage>
        <taxon>Bacteria</taxon>
        <taxon>Pseudomonadati</taxon>
        <taxon>Acidobacteriota</taxon>
        <taxon>Terriglobia</taxon>
        <taxon>Terriglobales</taxon>
        <taxon>Acidobacteriaceae</taxon>
        <taxon>Edaphobacter</taxon>
    </lineage>
</organism>
<dbReference type="PRINTS" id="PR00455">
    <property type="entry name" value="HTHTETR"/>
</dbReference>
<evidence type="ECO:0000313" key="6">
    <source>
        <dbReference type="EMBL" id="RZU43584.1"/>
    </source>
</evidence>
<dbReference type="PROSITE" id="PS01081">
    <property type="entry name" value="HTH_TETR_1"/>
    <property type="match status" value="1"/>
</dbReference>
<dbReference type="OrthoDB" id="9785164at2"/>
<evidence type="ECO:0000256" key="3">
    <source>
        <dbReference type="ARBA" id="ARBA00023163"/>
    </source>
</evidence>
<dbReference type="SUPFAM" id="SSF46689">
    <property type="entry name" value="Homeodomain-like"/>
    <property type="match status" value="1"/>
</dbReference>
<dbReference type="InterPro" id="IPR001647">
    <property type="entry name" value="HTH_TetR"/>
</dbReference>
<feature type="DNA-binding region" description="H-T-H motif" evidence="4">
    <location>
        <begin position="32"/>
        <end position="51"/>
    </location>
</feature>
<evidence type="ECO:0000256" key="4">
    <source>
        <dbReference type="PROSITE-ProRule" id="PRU00335"/>
    </source>
</evidence>
<accession>A0A4Q7Z149</accession>
<dbReference type="Gene3D" id="1.10.357.10">
    <property type="entry name" value="Tetracycline Repressor, domain 2"/>
    <property type="match status" value="1"/>
</dbReference>
<dbReference type="Proteomes" id="UP000292958">
    <property type="component" value="Unassembled WGS sequence"/>
</dbReference>
<evidence type="ECO:0000256" key="2">
    <source>
        <dbReference type="ARBA" id="ARBA00023125"/>
    </source>
</evidence>
<dbReference type="Pfam" id="PF00440">
    <property type="entry name" value="TetR_N"/>
    <property type="match status" value="1"/>
</dbReference>
<dbReference type="Gene3D" id="1.10.10.60">
    <property type="entry name" value="Homeodomain-like"/>
    <property type="match status" value="1"/>
</dbReference>
<gene>
    <name evidence="6" type="ORF">BDD14_5259</name>
</gene>